<name>A0A0M3KHX3_ANISI</name>
<accession>A0A0M3KHX3</accession>
<dbReference type="AlphaFoldDB" id="A0A0M3KHX3"/>
<proteinExistence type="predicted"/>
<dbReference type="WBParaSite" id="ASIM_0002058801-mRNA-1">
    <property type="protein sequence ID" value="ASIM_0002058801-mRNA-1"/>
    <property type="gene ID" value="ASIM_0002058801"/>
</dbReference>
<evidence type="ECO:0000313" key="4">
    <source>
        <dbReference type="WBParaSite" id="ASIM_0002058801-mRNA-1"/>
    </source>
</evidence>
<evidence type="ECO:0000256" key="1">
    <source>
        <dbReference type="SAM" id="MobiDB-lite"/>
    </source>
</evidence>
<evidence type="ECO:0000313" key="3">
    <source>
        <dbReference type="Proteomes" id="UP000267096"/>
    </source>
</evidence>
<dbReference type="Proteomes" id="UP000267096">
    <property type="component" value="Unassembled WGS sequence"/>
</dbReference>
<evidence type="ECO:0000313" key="2">
    <source>
        <dbReference type="EMBL" id="VDK73383.1"/>
    </source>
</evidence>
<feature type="region of interest" description="Disordered" evidence="1">
    <location>
        <begin position="64"/>
        <end position="87"/>
    </location>
</feature>
<gene>
    <name evidence="2" type="ORF">ASIM_LOCUS19971</name>
</gene>
<feature type="region of interest" description="Disordered" evidence="1">
    <location>
        <begin position="124"/>
        <end position="147"/>
    </location>
</feature>
<organism evidence="4">
    <name type="scientific">Anisakis simplex</name>
    <name type="common">Herring worm</name>
    <dbReference type="NCBI Taxonomy" id="6269"/>
    <lineage>
        <taxon>Eukaryota</taxon>
        <taxon>Metazoa</taxon>
        <taxon>Ecdysozoa</taxon>
        <taxon>Nematoda</taxon>
        <taxon>Chromadorea</taxon>
        <taxon>Rhabditida</taxon>
        <taxon>Spirurina</taxon>
        <taxon>Ascaridomorpha</taxon>
        <taxon>Ascaridoidea</taxon>
        <taxon>Anisakidae</taxon>
        <taxon>Anisakis</taxon>
        <taxon>Anisakis simplex complex</taxon>
    </lineage>
</organism>
<sequence length="228" mass="25584">MVVRKSLDESARSSTRSLARSFSKRWKFSRLTDRLHWNGRRAVSTVEAPSRSFFHSEFAINDLEQGSHRRRKNALSSRPGRKSASNMVRQASAMAVLDGHTNGGISAIYDPSIAFYSSQPCSRRQSRATIPSPYPTPPHSRRHSREGLRHLSQDVPLQRPTRLGSFHGQLSTELHSSQTPMKVLSTVEEEDPTNLTINNPEEMKRATLRDLGMSLPSVLSSEVNAICF</sequence>
<reference evidence="2 3" key="2">
    <citation type="submission" date="2018-11" db="EMBL/GenBank/DDBJ databases">
        <authorList>
            <consortium name="Pathogen Informatics"/>
        </authorList>
    </citation>
    <scope>NUCLEOTIDE SEQUENCE [LARGE SCALE GENOMIC DNA]</scope>
</reference>
<keyword evidence="3" id="KW-1185">Reference proteome</keyword>
<dbReference type="EMBL" id="UYRR01038374">
    <property type="protein sequence ID" value="VDK73383.1"/>
    <property type="molecule type" value="Genomic_DNA"/>
</dbReference>
<reference evidence="4" key="1">
    <citation type="submission" date="2017-02" db="UniProtKB">
        <authorList>
            <consortium name="WormBaseParasite"/>
        </authorList>
    </citation>
    <scope>IDENTIFICATION</scope>
</reference>
<dbReference type="OrthoDB" id="10621340at2759"/>
<protein>
    <submittedName>
        <fullName evidence="2 4">Uncharacterized protein</fullName>
    </submittedName>
</protein>